<gene>
    <name evidence="2" type="ORF">P1A27_14045</name>
</gene>
<organism evidence="2 3">
    <name type="scientific">Staphylococcus equorum</name>
    <dbReference type="NCBI Taxonomy" id="246432"/>
    <lineage>
        <taxon>Bacteria</taxon>
        <taxon>Bacillati</taxon>
        <taxon>Bacillota</taxon>
        <taxon>Bacilli</taxon>
        <taxon>Bacillales</taxon>
        <taxon>Staphylococcaceae</taxon>
        <taxon>Staphylococcus</taxon>
    </lineage>
</organism>
<dbReference type="RefSeq" id="WP_217983462.1">
    <property type="nucleotide sequence ID" value="NZ_JARGCK010000020.1"/>
</dbReference>
<evidence type="ECO:0000313" key="2">
    <source>
        <dbReference type="EMBL" id="MDK9867048.1"/>
    </source>
</evidence>
<comment type="caution">
    <text evidence="2">The sequence shown here is derived from an EMBL/GenBank/DDBJ whole genome shotgun (WGS) entry which is preliminary data.</text>
</comment>
<dbReference type="AlphaFoldDB" id="A0AAW7ALK0"/>
<reference evidence="2" key="2">
    <citation type="submission" date="2023-03" db="EMBL/GenBank/DDBJ databases">
        <authorList>
            <person name="Vazquez L."/>
            <person name="Rodriguez J."/>
            <person name="Mayo B."/>
            <person name="Florez A.B."/>
        </authorList>
    </citation>
    <scope>NUCLEOTIDE SEQUENCE</scope>
    <source>
        <strain evidence="2">5A3I</strain>
    </source>
</reference>
<protein>
    <recommendedName>
        <fullName evidence="4">DUF1514 domain-containing protein</fullName>
    </recommendedName>
</protein>
<evidence type="ECO:0000313" key="3">
    <source>
        <dbReference type="Proteomes" id="UP001174037"/>
    </source>
</evidence>
<feature type="transmembrane region" description="Helical" evidence="1">
    <location>
        <begin position="6"/>
        <end position="23"/>
    </location>
</feature>
<proteinExistence type="predicted"/>
<dbReference type="EMBL" id="JARGCK010000020">
    <property type="protein sequence ID" value="MDK9867048.1"/>
    <property type="molecule type" value="Genomic_DNA"/>
</dbReference>
<keyword evidence="1" id="KW-1133">Transmembrane helix</keyword>
<evidence type="ECO:0008006" key="4">
    <source>
        <dbReference type="Google" id="ProtNLM"/>
    </source>
</evidence>
<sequence length="82" mass="9771">MWVILTFVFSIVIIALIISLIVLNDRKNEKIFELFKQNILLQQEIKREFSSKPHTELKKLSESLRKRSQMKTYNTGNIHTHE</sequence>
<keyword evidence="1" id="KW-0812">Transmembrane</keyword>
<reference evidence="2" key="1">
    <citation type="journal article" date="2023" name="Int. J. Mol. Sci.">
        <title>Antibiotic Resistance/Susceptibility Profiles of Staphylococcus equorum Strains from Cheese, and Genome Analysis for Antibiotic Resistance Genes.</title>
        <authorList>
            <person name="Vazquez L."/>
            <person name="Srednik M.E."/>
            <person name="Rodriguez J."/>
            <person name="Florez A.B."/>
            <person name="Mayo B."/>
        </authorList>
    </citation>
    <scope>NUCLEOTIDE SEQUENCE</scope>
    <source>
        <strain evidence="2">5A3I</strain>
    </source>
</reference>
<evidence type="ECO:0000256" key="1">
    <source>
        <dbReference type="SAM" id="Phobius"/>
    </source>
</evidence>
<dbReference type="Proteomes" id="UP001174037">
    <property type="component" value="Unassembled WGS sequence"/>
</dbReference>
<keyword evidence="1" id="KW-0472">Membrane</keyword>
<name>A0AAW7ALK0_9STAP</name>
<accession>A0AAW7ALK0</accession>